<dbReference type="Gene3D" id="3.30.310.10">
    <property type="entry name" value="TATA-Binding Protein"/>
    <property type="match status" value="1"/>
</dbReference>
<dbReference type="Pfam" id="PF02883">
    <property type="entry name" value="Alpha_adaptinC2"/>
    <property type="match status" value="1"/>
</dbReference>
<dbReference type="InterPro" id="IPR013041">
    <property type="entry name" value="Clathrin_app_Ig-like_sf"/>
</dbReference>
<feature type="compositionally biased region" description="Pro residues" evidence="10">
    <location>
        <begin position="984"/>
        <end position="995"/>
    </location>
</feature>
<feature type="binding site" evidence="9">
    <location>
        <begin position="7"/>
        <end position="8"/>
    </location>
    <ligand>
        <name>a 1,2-diacyl-sn-glycero-3-phospho-(1D-myo-inositol-3,4,5-trisphosphate)</name>
        <dbReference type="ChEBI" id="CHEBI:57836"/>
    </ligand>
</feature>
<dbReference type="GO" id="GO:0006886">
    <property type="term" value="P:intracellular protein transport"/>
    <property type="evidence" value="ECO:0007669"/>
    <property type="project" value="UniProtKB-UniRule"/>
</dbReference>
<evidence type="ECO:0000256" key="4">
    <source>
        <dbReference type="ARBA" id="ARBA00022927"/>
    </source>
</evidence>
<sequence>MALSGMRGLSVFISDVRNCQNKEQERQRVDKELGNIRTKFKNERGLTPYEKKKYVWKMLYIYMLGYDVDFGHMETVSLISAPKYPEKQVGYIVTSCLLNENHDFLRLVINTVRNDIIGRNETFQCLALTMVGNIGGKEFAESLAPDVQKLLISSSCRPLVRKKAALCLLRLYRKNPDVVNVEGWSDRMAQLLDERDLGVLTAVMSLLVALVASNYDAYWSCVPKCVKILERLARSQDIPQEYTYYGIPSPWLQVKTMRALQYFPTIEDPNIRRSLFEVLQRILMGTDVVKNVNKNNASHAVLFEALALVMHLDAEKEMMSQCVALLGKFIAVREPNIRYLGLENMTRMLMVADVQDSIKRHQAQIITSLKDPDISIRRRALDLLYGMCDVTNAKDIVEELLQYLTTADFAIREELALKAAILAEKFAPDLSWYVDVILQLIDKAGDFISDDIWYRVVQFVTNNEDLQPYAAAKAREYLDKPAVHETMVKVGAYLLGEYSHLLARRPGCSPKEIFAVINDKLPTVSIPTVALLLSTYAKILMHTQPPDQELKEHIWAVFSKYESYIDVEVQQRAVEYFALCQKGPVLMDILAEMPKFPERQSALLKRAEDTEVDTAELSATKLRLQQQMSNALVVSDSRPANGSLPTGQIKMPDVGKIDQGAQQANGALSKPDTQSAPPTADLLGDLLSPLAIEGPPGPVDSTSSNTMLALEGPTGASDPLELALFNEQSSSVQPIGSITERFQALCIKDSGVLYEDPFVQIGVKAEWRAHHGRLVLFLGNKNTSPLTSVRAVILPPAHLKMQLSLVPETIPPRAQVQCPLEIVNLHASRDVAVIDFGYKNAAVPVNVKLRLPAVFNKFLQPISMSGDEFFPRWRALAGPPVKLQEVVRGVKPLSIPEMANLFSSLRIAVSPGLDPNPNNLVANTTFYSEATRAILCLIRVETDPSDRTQLRMTVASSDPTTTFEFKEFIKEHLVNIPTTLPTSVAPPAPTPPPPVHSSSGLADPVAALAGLM</sequence>
<dbReference type="SUPFAM" id="SSF49348">
    <property type="entry name" value="Clathrin adaptor appendage domain"/>
    <property type="match status" value="1"/>
</dbReference>
<dbReference type="EMBL" id="GCHU01015285">
    <property type="protein sequence ID" value="JAG86455.1"/>
    <property type="molecule type" value="Transcribed_RNA"/>
</dbReference>
<dbReference type="InterPro" id="IPR003164">
    <property type="entry name" value="Clathrin_a-adaptin_app_sub_C"/>
</dbReference>
<accession>A0A0C9QNZ7</accession>
<comment type="similarity">
    <text evidence="8">Belongs to the adaptor complexes large subunit family.</text>
</comment>
<comment type="subcellular location">
    <subcellularLocation>
        <location evidence="1">Membrane</location>
        <location evidence="1">Coated pit</location>
        <topology evidence="1">Peripheral membrane protein</topology>
        <orientation evidence="1">Cytoplasmic side</orientation>
    </subcellularLocation>
</comment>
<proteinExistence type="inferred from homology"/>
<dbReference type="GO" id="GO:0072583">
    <property type="term" value="P:clathrin-dependent endocytosis"/>
    <property type="evidence" value="ECO:0007669"/>
    <property type="project" value="InterPro"/>
</dbReference>
<dbReference type="PIRSF" id="PIRSF037091">
    <property type="entry name" value="AP2_complex_alpha"/>
    <property type="match status" value="1"/>
</dbReference>
<evidence type="ECO:0000256" key="10">
    <source>
        <dbReference type="SAM" id="MobiDB-lite"/>
    </source>
</evidence>
<evidence type="ECO:0000259" key="11">
    <source>
        <dbReference type="SMART" id="SM00809"/>
    </source>
</evidence>
<dbReference type="InterPro" id="IPR011989">
    <property type="entry name" value="ARM-like"/>
</dbReference>
<dbReference type="GO" id="GO:0035615">
    <property type="term" value="F:clathrin adaptor activity"/>
    <property type="evidence" value="ECO:0007669"/>
    <property type="project" value="InterPro"/>
</dbReference>
<feature type="region of interest" description="Disordered" evidence="10">
    <location>
        <begin position="661"/>
        <end position="682"/>
    </location>
</feature>
<evidence type="ECO:0000256" key="5">
    <source>
        <dbReference type="ARBA" id="ARBA00023136"/>
    </source>
</evidence>
<evidence type="ECO:0000256" key="2">
    <source>
        <dbReference type="ARBA" id="ARBA00022448"/>
    </source>
</evidence>
<keyword evidence="5 8" id="KW-0472">Membrane</keyword>
<feature type="binding site" evidence="9">
    <location>
        <begin position="53"/>
        <end position="57"/>
    </location>
    <ligand>
        <name>a 1,2-diacyl-sn-glycero-3-phospho-(1D-myo-inositol-3,4,5-trisphosphate)</name>
        <dbReference type="ChEBI" id="CHEBI:57836"/>
    </ligand>
</feature>
<dbReference type="Gene3D" id="1.25.10.10">
    <property type="entry name" value="Leucine-rich Repeat Variant"/>
    <property type="match status" value="1"/>
</dbReference>
<keyword evidence="2 8" id="KW-0813">Transport</keyword>
<dbReference type="SMART" id="SM00809">
    <property type="entry name" value="Alpha_adaptinC2"/>
    <property type="match status" value="1"/>
</dbReference>
<feature type="binding site" evidence="9">
    <location>
        <position position="39"/>
    </location>
    <ligand>
        <name>a 1,2-diacyl-sn-glycero-3-phospho-(1D-myo-inositol-3,4,5-trisphosphate)</name>
        <dbReference type="ChEBI" id="CHEBI:57836"/>
    </ligand>
</feature>
<protein>
    <recommendedName>
        <fullName evidence="8">AP-2 complex subunit alpha</fullName>
    </recommendedName>
</protein>
<dbReference type="SUPFAM" id="SSF48371">
    <property type="entry name" value="ARM repeat"/>
    <property type="match status" value="1"/>
</dbReference>
<feature type="domain" description="Clathrin adaptor alpha/beta/gamma-adaptin appendage Ig-like subdomain" evidence="11">
    <location>
        <begin position="743"/>
        <end position="852"/>
    </location>
</feature>
<dbReference type="InterPro" id="IPR008152">
    <property type="entry name" value="Clathrin_a/b/g-adaptin_app_Ig"/>
</dbReference>
<evidence type="ECO:0000256" key="3">
    <source>
        <dbReference type="ARBA" id="ARBA00022583"/>
    </source>
</evidence>
<dbReference type="InterPro" id="IPR016024">
    <property type="entry name" value="ARM-type_fold"/>
</dbReference>
<evidence type="ECO:0000256" key="6">
    <source>
        <dbReference type="ARBA" id="ARBA00023176"/>
    </source>
</evidence>
<dbReference type="SUPFAM" id="SSF55711">
    <property type="entry name" value="Subdomain of clathrin and coatomer appendage domain"/>
    <property type="match status" value="1"/>
</dbReference>
<reference evidence="12" key="1">
    <citation type="submission" date="2015-02" db="EMBL/GenBank/DDBJ databases">
        <title>A transcriptome of Wollemia nobilis - a relic of Gondwana.</title>
        <authorList>
            <person name="Chia J.Y."/>
            <person name="Leong Y.S."/>
            <person name="Abdul Karim S."/>
            <person name="Wan Azmi N."/>
            <person name="Hercus R."/>
            <person name="Croft L."/>
        </authorList>
    </citation>
    <scope>NUCLEOTIDE SEQUENCE</scope>
    <source>
        <strain evidence="12">MaeBrown</strain>
        <tissue evidence="12">Leaf</tissue>
    </source>
</reference>
<comment type="function">
    <text evidence="7">Subunit of the adaptor protein complex 2 (AP-2). Adaptor protein complexes function in protein transport via transport vesicles in different membrane traffic pathways. Adaptor protein complexes are vesicle coat components and appear to be involved in cargo selection and vesicle formation. AP-2 is involved in clathrin-dependent endocytosis in which cargo proteins are incorporated into vesicles surrounded by clathrin (clathrin-coated vesicles, CCVs) which are destined for fusion with the early endosome. The complex binds polyphosphoinositides.</text>
</comment>
<dbReference type="Gene3D" id="2.60.40.1230">
    <property type="match status" value="1"/>
</dbReference>
<feature type="region of interest" description="Disordered" evidence="10">
    <location>
        <begin position="980"/>
        <end position="1001"/>
    </location>
</feature>
<dbReference type="InterPro" id="IPR002553">
    <property type="entry name" value="Clathrin/coatomer_adapt-like_N"/>
</dbReference>
<dbReference type="InterPro" id="IPR009028">
    <property type="entry name" value="Coatomer/calthrin_app_sub_C"/>
</dbReference>
<comment type="subunit">
    <text evidence="8">Adaptor protein complex 2 (AP-2) is a heterotetramer composed of two large adaptins (alpha-type and beta-type subunits), a medium adaptin (mu-type subunit) and a small adaptin (sigma-type subunit).</text>
</comment>
<evidence type="ECO:0000313" key="12">
    <source>
        <dbReference type="EMBL" id="JAG86455.1"/>
    </source>
</evidence>
<evidence type="ECO:0000256" key="9">
    <source>
        <dbReference type="PIRSR" id="PIRSR037091-1"/>
    </source>
</evidence>
<dbReference type="AlphaFoldDB" id="A0A0C9QNZ7"/>
<evidence type="ECO:0000256" key="1">
    <source>
        <dbReference type="ARBA" id="ARBA00004277"/>
    </source>
</evidence>
<keyword evidence="4 8" id="KW-0653">Protein transport</keyword>
<dbReference type="Pfam" id="PF01602">
    <property type="entry name" value="Adaptin_N"/>
    <property type="match status" value="1"/>
</dbReference>
<dbReference type="InterPro" id="IPR012295">
    <property type="entry name" value="TBP_dom_sf"/>
</dbReference>
<dbReference type="FunFam" id="1.25.10.10:FF:000020">
    <property type="entry name" value="AP-2 complex subunit alpha"/>
    <property type="match status" value="1"/>
</dbReference>
<dbReference type="InterPro" id="IPR050840">
    <property type="entry name" value="Adaptor_Complx_Large_Subunit"/>
</dbReference>
<dbReference type="PANTHER" id="PTHR22780">
    <property type="entry name" value="ADAPTIN, ALPHA/GAMMA/EPSILON"/>
    <property type="match status" value="1"/>
</dbReference>
<keyword evidence="6 8" id="KW-0168">Coated pit</keyword>
<keyword evidence="3 8" id="KW-0254">Endocytosis</keyword>
<feature type="binding site" evidence="9">
    <location>
        <position position="49"/>
    </location>
    <ligand>
        <name>a 1,2-diacyl-sn-glycero-3-phospho-(1D-myo-inositol-3,4,5-trisphosphate)</name>
        <dbReference type="ChEBI" id="CHEBI:57836"/>
    </ligand>
</feature>
<feature type="compositionally biased region" description="Polar residues" evidence="10">
    <location>
        <begin position="661"/>
        <end position="677"/>
    </location>
</feature>
<dbReference type="Pfam" id="PF02296">
    <property type="entry name" value="Alpha_adaptin_C"/>
    <property type="match status" value="1"/>
</dbReference>
<name>A0A0C9QNZ7_9CONI</name>
<dbReference type="InterPro" id="IPR017104">
    <property type="entry name" value="AP2_complex_asu"/>
</dbReference>
<organism evidence="12">
    <name type="scientific">Wollemia nobilis</name>
    <dbReference type="NCBI Taxonomy" id="56998"/>
    <lineage>
        <taxon>Eukaryota</taxon>
        <taxon>Viridiplantae</taxon>
        <taxon>Streptophyta</taxon>
        <taxon>Embryophyta</taxon>
        <taxon>Tracheophyta</taxon>
        <taxon>Spermatophyta</taxon>
        <taxon>Pinopsida</taxon>
        <taxon>Pinidae</taxon>
        <taxon>Conifers II</taxon>
        <taxon>Araucariales</taxon>
        <taxon>Araucariaceae</taxon>
        <taxon>Wollemia</taxon>
    </lineage>
</organism>
<dbReference type="GO" id="GO:0030122">
    <property type="term" value="C:AP-2 adaptor complex"/>
    <property type="evidence" value="ECO:0007669"/>
    <property type="project" value="InterPro"/>
</dbReference>
<evidence type="ECO:0000256" key="7">
    <source>
        <dbReference type="ARBA" id="ARBA00054328"/>
    </source>
</evidence>
<evidence type="ECO:0000256" key="8">
    <source>
        <dbReference type="PIRNR" id="PIRNR037091"/>
    </source>
</evidence>